<organism evidence="3">
    <name type="scientific">Streptomyces pristinaespiralis</name>
    <dbReference type="NCBI Taxonomy" id="38300"/>
    <lineage>
        <taxon>Bacteria</taxon>
        <taxon>Bacillati</taxon>
        <taxon>Actinomycetota</taxon>
        <taxon>Actinomycetes</taxon>
        <taxon>Kitasatosporales</taxon>
        <taxon>Streptomycetaceae</taxon>
        <taxon>Streptomyces</taxon>
    </lineage>
</organism>
<accession>A0A0M4DBB6</accession>
<dbReference type="OMA" id="YIRRIVM"/>
<dbReference type="RefSeq" id="WP_005314808.1">
    <property type="nucleotide sequence ID" value="NZ_CP011340.1"/>
</dbReference>
<reference evidence="3 4" key="1">
    <citation type="submission" date="2015-08" db="EMBL/GenBank/DDBJ databases">
        <title>Genome sequence of the pristinamycin over-producing bacterium Streptomyces pristinaespiralis HCCB10218.</title>
        <authorList>
            <person name="Tian J."/>
            <person name="Yang J."/>
            <person name="Li L."/>
            <person name="Ruan L."/>
            <person name="Wei W."/>
            <person name="Zheng G."/>
            <person name="Wei Z."/>
            <person name="Yang S."/>
            <person name="Ge M."/>
            <person name="Jiang W."/>
            <person name="Lu Y."/>
        </authorList>
    </citation>
    <scope>NUCLEOTIDE SEQUENCE [LARGE SCALE GENOMIC DNA]</scope>
    <source>
        <strain evidence="3 4">HCCB 10218</strain>
    </source>
</reference>
<dbReference type="STRING" id="38300.SPRI_3728"/>
<keyword evidence="2" id="KW-1133">Transmembrane helix</keyword>
<dbReference type="InterPro" id="IPR043857">
    <property type="entry name" value="DUF5819"/>
</dbReference>
<dbReference type="Pfam" id="PF19136">
    <property type="entry name" value="DUF5819"/>
    <property type="match status" value="1"/>
</dbReference>
<dbReference type="GeneID" id="97235246"/>
<evidence type="ECO:0000256" key="2">
    <source>
        <dbReference type="SAM" id="Phobius"/>
    </source>
</evidence>
<dbReference type="EMBL" id="CP011340">
    <property type="protein sequence ID" value="ALC22034.1"/>
    <property type="molecule type" value="Genomic_DNA"/>
</dbReference>
<proteinExistence type="predicted"/>
<keyword evidence="2" id="KW-0472">Membrane</keyword>
<keyword evidence="2" id="KW-0812">Transmembrane</keyword>
<sequence>MDSYEDEEGKGAGFPAAGPPPLPPDRQPEGGSPRDPRERWPIAQLPAPSGIDAGHGRIPGPAGPVEPPGPADSPDAAPAPSEPPASHGGIDGLSLPYQVAAAVSLALITAFACVHLAMVFLHVAPSNTVTKQHGEVVDEWVYPEFEQNWKLFAPNPLQQNIAVQVRAQYTADDGSRRTSGWIDLSAEDGAEIRGNLLPSHLHQNQLRRAWDFYVGSHDTDGRPNGLRGRLSESYIRRIVMLRLERHDIGGPVERIQLRASTTSIEAPRWSDEKIDTRPVHRELPWWTVTAADLPGGVDNKDRDTGRTEAAR</sequence>
<dbReference type="Proteomes" id="UP000060513">
    <property type="component" value="Chromosome"/>
</dbReference>
<feature type="compositionally biased region" description="Pro residues" evidence="1">
    <location>
        <begin position="61"/>
        <end position="71"/>
    </location>
</feature>
<evidence type="ECO:0000313" key="3">
    <source>
        <dbReference type="EMBL" id="ALC22034.1"/>
    </source>
</evidence>
<feature type="compositionally biased region" description="Basic and acidic residues" evidence="1">
    <location>
        <begin position="26"/>
        <end position="40"/>
    </location>
</feature>
<evidence type="ECO:0000313" key="4">
    <source>
        <dbReference type="Proteomes" id="UP000060513"/>
    </source>
</evidence>
<dbReference type="OrthoDB" id="9342777at2"/>
<dbReference type="PATRIC" id="fig|38300.4.peg.3910"/>
<dbReference type="AlphaFoldDB" id="A0A0M4DBB6"/>
<feature type="transmembrane region" description="Helical" evidence="2">
    <location>
        <begin position="99"/>
        <end position="121"/>
    </location>
</feature>
<feature type="region of interest" description="Disordered" evidence="1">
    <location>
        <begin position="1"/>
        <end position="89"/>
    </location>
</feature>
<protein>
    <submittedName>
        <fullName evidence="3">Membrane protein</fullName>
    </submittedName>
</protein>
<dbReference type="KEGG" id="spri:SPRI_3728"/>
<gene>
    <name evidence="3" type="ORF">SPRI_3728</name>
</gene>
<evidence type="ECO:0000256" key="1">
    <source>
        <dbReference type="SAM" id="MobiDB-lite"/>
    </source>
</evidence>
<name>A0A0M4DBB6_STRPR</name>